<evidence type="ECO:0000259" key="15">
    <source>
        <dbReference type="Pfam" id="PF01207"/>
    </source>
</evidence>
<comment type="similarity">
    <text evidence="12">Belongs to the dus family.</text>
</comment>
<feature type="binding site" evidence="14">
    <location>
        <position position="73"/>
    </location>
    <ligand>
        <name>FMN</name>
        <dbReference type="ChEBI" id="CHEBI:58210"/>
    </ligand>
</feature>
<sequence>METDLWKSIKKPIIGQAPMDGISDAAFRYITDKYGHPSVLFTEFVSVEGINRGITPLLSAFIHHKTKTPTIAQLFGSNPKDFYNCAMIVAELGYDGLDINMGCPDRSVTKKGAGAALILEPIRAKEIVKWAKKGFKDWSEGRKIANLKISAKTTDFISFIQKKYRLSIKRRLLPVSIKTRIGYDKVVTLPWINHLVEAQPAVITLHGRTLQQLYHGKADWEEIGRAATLTRGASIILLGNGDIKNIDEAKVKISKYKLGGVLIGRASCGNPWVFQDKTPSYRQRLEVAVEHCQVFTKMLPDGHFLSLRKHLSWYCKYLKGAAKYRARLMRVKNMVEVNVIISEMLNHC</sequence>
<evidence type="ECO:0000256" key="9">
    <source>
        <dbReference type="ARBA" id="ARBA00023002"/>
    </source>
</evidence>
<keyword evidence="7" id="KW-0521">NADP</keyword>
<keyword evidence="3" id="KW-0820">tRNA-binding</keyword>
<feature type="binding site" evidence="14">
    <location>
        <position position="178"/>
    </location>
    <ligand>
        <name>FMN</name>
        <dbReference type="ChEBI" id="CHEBI:58210"/>
    </ligand>
</feature>
<keyword evidence="14" id="KW-0547">Nucleotide-binding</keyword>
<dbReference type="Pfam" id="PF01207">
    <property type="entry name" value="Dus"/>
    <property type="match status" value="2"/>
</dbReference>
<dbReference type="Proteomes" id="UP000176480">
    <property type="component" value="Unassembled WGS sequence"/>
</dbReference>
<evidence type="ECO:0000256" key="8">
    <source>
        <dbReference type="ARBA" id="ARBA00022884"/>
    </source>
</evidence>
<comment type="function">
    <text evidence="2 12">Catalyzes the synthesis of 5,6-dihydrouridine (D), a modified base found in the D-loop of most tRNAs, via the reduction of the C5-C6 double bond in target uridines.</text>
</comment>
<dbReference type="EMBL" id="MGAR01000015">
    <property type="protein sequence ID" value="OGK52098.1"/>
    <property type="molecule type" value="Genomic_DNA"/>
</dbReference>
<dbReference type="PANTHER" id="PTHR11082:SF25">
    <property type="entry name" value="DUS-LIKE FMN-BINDING DOMAIN-CONTAINING PROTEIN"/>
    <property type="match status" value="1"/>
</dbReference>
<feature type="domain" description="DUS-like FMN-binding" evidence="15">
    <location>
        <begin position="169"/>
        <end position="337"/>
    </location>
</feature>
<dbReference type="InterPro" id="IPR001269">
    <property type="entry name" value="DUS_fam"/>
</dbReference>
<evidence type="ECO:0000256" key="1">
    <source>
        <dbReference type="ARBA" id="ARBA00001917"/>
    </source>
</evidence>
<evidence type="ECO:0000256" key="4">
    <source>
        <dbReference type="ARBA" id="ARBA00022630"/>
    </source>
</evidence>
<feature type="binding site" evidence="14">
    <location>
        <position position="206"/>
    </location>
    <ligand>
        <name>FMN</name>
        <dbReference type="ChEBI" id="CHEBI:58210"/>
    </ligand>
</feature>
<comment type="caution">
    <text evidence="16">The sequence shown here is derived from an EMBL/GenBank/DDBJ whole genome shotgun (WGS) entry which is preliminary data.</text>
</comment>
<evidence type="ECO:0000256" key="3">
    <source>
        <dbReference type="ARBA" id="ARBA00022555"/>
    </source>
</evidence>
<name>A0A1F7J901_9BACT</name>
<dbReference type="GO" id="GO:0017150">
    <property type="term" value="F:tRNA dihydrouridine synthase activity"/>
    <property type="evidence" value="ECO:0007669"/>
    <property type="project" value="InterPro"/>
</dbReference>
<feature type="active site" description="Proton donor" evidence="13">
    <location>
        <position position="103"/>
    </location>
</feature>
<dbReference type="InterPro" id="IPR013785">
    <property type="entry name" value="Aldolase_TIM"/>
</dbReference>
<keyword evidence="4 12" id="KW-0285">Flavoprotein</keyword>
<keyword evidence="6 12" id="KW-0819">tRNA processing</keyword>
<keyword evidence="8" id="KW-0694">RNA-binding</keyword>
<dbReference type="GO" id="GO:0050660">
    <property type="term" value="F:flavin adenine dinucleotide binding"/>
    <property type="evidence" value="ECO:0007669"/>
    <property type="project" value="InterPro"/>
</dbReference>
<evidence type="ECO:0000256" key="10">
    <source>
        <dbReference type="ARBA" id="ARBA00048205"/>
    </source>
</evidence>
<dbReference type="EC" id="1.3.1.-" evidence="12"/>
<evidence type="ECO:0000256" key="13">
    <source>
        <dbReference type="PIRSR" id="PIRSR006621-1"/>
    </source>
</evidence>
<dbReference type="Gene3D" id="3.20.20.70">
    <property type="entry name" value="Aldolase class I"/>
    <property type="match status" value="1"/>
</dbReference>
<dbReference type="SUPFAM" id="SSF51395">
    <property type="entry name" value="FMN-linked oxidoreductases"/>
    <property type="match status" value="1"/>
</dbReference>
<feature type="domain" description="DUS-like FMN-binding" evidence="15">
    <location>
        <begin position="16"/>
        <end position="133"/>
    </location>
</feature>
<keyword evidence="5 12" id="KW-0288">FMN</keyword>
<evidence type="ECO:0000256" key="2">
    <source>
        <dbReference type="ARBA" id="ARBA00002790"/>
    </source>
</evidence>
<evidence type="ECO:0000256" key="6">
    <source>
        <dbReference type="ARBA" id="ARBA00022694"/>
    </source>
</evidence>
<reference evidence="16 17" key="1">
    <citation type="journal article" date="2016" name="Nat. Commun.">
        <title>Thousands of microbial genomes shed light on interconnected biogeochemical processes in an aquifer system.</title>
        <authorList>
            <person name="Anantharaman K."/>
            <person name="Brown C.T."/>
            <person name="Hug L.A."/>
            <person name="Sharon I."/>
            <person name="Castelle C.J."/>
            <person name="Probst A.J."/>
            <person name="Thomas B.C."/>
            <person name="Singh A."/>
            <person name="Wilkins M.J."/>
            <person name="Karaoz U."/>
            <person name="Brodie E.L."/>
            <person name="Williams K.H."/>
            <person name="Hubbard S.S."/>
            <person name="Banfield J.F."/>
        </authorList>
    </citation>
    <scope>NUCLEOTIDE SEQUENCE [LARGE SCALE GENOMIC DNA]</scope>
</reference>
<keyword evidence="9 12" id="KW-0560">Oxidoreductase</keyword>
<comment type="cofactor">
    <cofactor evidence="1 12 14">
        <name>FMN</name>
        <dbReference type="ChEBI" id="CHEBI:58210"/>
    </cofactor>
</comment>
<dbReference type="InterPro" id="IPR035587">
    <property type="entry name" value="DUS-like_FMN-bd"/>
</dbReference>
<dbReference type="PANTHER" id="PTHR11082">
    <property type="entry name" value="TRNA-DIHYDROURIDINE SYNTHASE"/>
    <property type="match status" value="1"/>
</dbReference>
<comment type="catalytic activity">
    <reaction evidence="10">
        <text>a 5,6-dihydrouridine in tRNA + NADP(+) = a uridine in tRNA + NADPH + H(+)</text>
        <dbReference type="Rhea" id="RHEA:23624"/>
        <dbReference type="Rhea" id="RHEA-COMP:13339"/>
        <dbReference type="Rhea" id="RHEA-COMP:13887"/>
        <dbReference type="ChEBI" id="CHEBI:15378"/>
        <dbReference type="ChEBI" id="CHEBI:57783"/>
        <dbReference type="ChEBI" id="CHEBI:58349"/>
        <dbReference type="ChEBI" id="CHEBI:65315"/>
        <dbReference type="ChEBI" id="CHEBI:74443"/>
    </reaction>
</comment>
<comment type="catalytic activity">
    <reaction evidence="11">
        <text>a 5,6-dihydrouridine in tRNA + NAD(+) = a uridine in tRNA + NADH + H(+)</text>
        <dbReference type="Rhea" id="RHEA:54452"/>
        <dbReference type="Rhea" id="RHEA-COMP:13339"/>
        <dbReference type="Rhea" id="RHEA-COMP:13887"/>
        <dbReference type="ChEBI" id="CHEBI:15378"/>
        <dbReference type="ChEBI" id="CHEBI:57540"/>
        <dbReference type="ChEBI" id="CHEBI:57945"/>
        <dbReference type="ChEBI" id="CHEBI:65315"/>
        <dbReference type="ChEBI" id="CHEBI:74443"/>
    </reaction>
</comment>
<proteinExistence type="inferred from homology"/>
<evidence type="ECO:0000313" key="16">
    <source>
        <dbReference type="EMBL" id="OGK52098.1"/>
    </source>
</evidence>
<evidence type="ECO:0000256" key="5">
    <source>
        <dbReference type="ARBA" id="ARBA00022643"/>
    </source>
</evidence>
<evidence type="ECO:0000256" key="14">
    <source>
        <dbReference type="PIRSR" id="PIRSR006621-2"/>
    </source>
</evidence>
<protein>
    <recommendedName>
        <fullName evidence="12">tRNA-dihydrouridine synthase</fullName>
        <ecNumber evidence="12">1.3.1.-</ecNumber>
    </recommendedName>
</protein>
<evidence type="ECO:0000313" key="17">
    <source>
        <dbReference type="Proteomes" id="UP000176480"/>
    </source>
</evidence>
<feature type="binding site" evidence="14">
    <location>
        <begin position="264"/>
        <end position="265"/>
    </location>
    <ligand>
        <name>FMN</name>
        <dbReference type="ChEBI" id="CHEBI:58210"/>
    </ligand>
</feature>
<dbReference type="Gene3D" id="1.10.1200.80">
    <property type="entry name" value="Putative flavin oxidoreducatase, domain 2"/>
    <property type="match status" value="1"/>
</dbReference>
<dbReference type="STRING" id="1802067.A2966_03875"/>
<dbReference type="PROSITE" id="PS01136">
    <property type="entry name" value="UPF0034"/>
    <property type="match status" value="1"/>
</dbReference>
<accession>A0A1F7J901</accession>
<evidence type="ECO:0000256" key="12">
    <source>
        <dbReference type="PIRNR" id="PIRNR006621"/>
    </source>
</evidence>
<dbReference type="GO" id="GO:0000049">
    <property type="term" value="F:tRNA binding"/>
    <property type="evidence" value="ECO:0007669"/>
    <property type="project" value="UniProtKB-KW"/>
</dbReference>
<gene>
    <name evidence="16" type="ORF">A2966_03875</name>
</gene>
<organism evidence="16 17">
    <name type="scientific">Candidatus Roizmanbacteria bacterium RIFCSPLOWO2_01_FULL_41_22</name>
    <dbReference type="NCBI Taxonomy" id="1802067"/>
    <lineage>
        <taxon>Bacteria</taxon>
        <taxon>Candidatus Roizmaniibacteriota</taxon>
    </lineage>
</organism>
<evidence type="ECO:0000256" key="7">
    <source>
        <dbReference type="ARBA" id="ARBA00022857"/>
    </source>
</evidence>
<dbReference type="AlphaFoldDB" id="A0A1F7J901"/>
<dbReference type="InterPro" id="IPR018517">
    <property type="entry name" value="tRNA_hU_synthase_CS"/>
</dbReference>
<dbReference type="CDD" id="cd02801">
    <property type="entry name" value="DUS_like_FMN"/>
    <property type="match status" value="1"/>
</dbReference>
<dbReference type="PIRSF" id="PIRSF006621">
    <property type="entry name" value="Dus"/>
    <property type="match status" value="1"/>
</dbReference>
<dbReference type="InterPro" id="IPR024036">
    <property type="entry name" value="tRNA-dHydroUridine_Synthase_C"/>
</dbReference>
<evidence type="ECO:0000256" key="11">
    <source>
        <dbReference type="ARBA" id="ARBA00048802"/>
    </source>
</evidence>